<sequence>MAQIGVEVSGDDPRHGVVRLPPPRLDADTDADTDAAISARSARPPHRPGPGSVRSTIRARVRETPAGAVAFGLGTGTGVLAAVPPRRGVGRVAGTDADPRALVRARDNADRLGLDRQRGDGSRPPSAGPGGSRRPQPSVAARPADVRPRTGRPRRGRAMLREFLRGPAAGLRPAARAGWSSPIWPNTSVCASATGCRI</sequence>
<dbReference type="SUPFAM" id="SSF53335">
    <property type="entry name" value="S-adenosyl-L-methionine-dependent methyltransferases"/>
    <property type="match status" value="1"/>
</dbReference>
<evidence type="ECO:0000313" key="2">
    <source>
        <dbReference type="EMBL" id="OQD52528.1"/>
    </source>
</evidence>
<proteinExistence type="predicted"/>
<feature type="compositionally biased region" description="Basic and acidic residues" evidence="1">
    <location>
        <begin position="97"/>
        <end position="121"/>
    </location>
</feature>
<evidence type="ECO:0000313" key="3">
    <source>
        <dbReference type="Proteomes" id="UP000184286"/>
    </source>
</evidence>
<dbReference type="EMBL" id="MPOH02000019">
    <property type="protein sequence ID" value="OQD52528.1"/>
    <property type="molecule type" value="Genomic_DNA"/>
</dbReference>
<evidence type="ECO:0000256" key="1">
    <source>
        <dbReference type="SAM" id="MobiDB-lite"/>
    </source>
</evidence>
<feature type="region of interest" description="Disordered" evidence="1">
    <location>
        <begin position="1"/>
        <end position="59"/>
    </location>
</feature>
<comment type="caution">
    <text evidence="2">The sequence shown here is derived from an EMBL/GenBank/DDBJ whole genome shotgun (WGS) entry which is preliminary data.</text>
</comment>
<name>A0A1V6MJH6_9ACTN</name>
<dbReference type="Gene3D" id="3.40.50.150">
    <property type="entry name" value="Vaccinia Virus protein VP39"/>
    <property type="match status" value="1"/>
</dbReference>
<accession>A0A1V6MJH6</accession>
<dbReference type="STRING" id="114686.BM536_030610"/>
<reference evidence="2 3" key="2">
    <citation type="submission" date="2017-02" db="EMBL/GenBank/DDBJ databases">
        <title>Draft genome sequence of Streptomyces phaeoluteigriseus type strain DSM41896.</title>
        <authorList>
            <person name="Salih T.S."/>
            <person name="Algora Gallardo L."/>
            <person name="Melo Santos T."/>
            <person name="Filgueira Martinez S."/>
            <person name="Herron P.R."/>
        </authorList>
    </citation>
    <scope>NUCLEOTIDE SEQUENCE [LARGE SCALE GENOMIC DNA]</scope>
    <source>
        <strain evidence="2 3">DSM 41896</strain>
    </source>
</reference>
<gene>
    <name evidence="2" type="ORF">BM536_030610</name>
</gene>
<dbReference type="AlphaFoldDB" id="A0A1V6MJH6"/>
<protein>
    <recommendedName>
        <fullName evidence="4">Methyltransferase small domain-containing protein</fullName>
    </recommendedName>
</protein>
<organism evidence="2 3">
    <name type="scientific">Streptomyces phaeoluteigriseus</name>
    <dbReference type="NCBI Taxonomy" id="114686"/>
    <lineage>
        <taxon>Bacteria</taxon>
        <taxon>Bacillati</taxon>
        <taxon>Actinomycetota</taxon>
        <taxon>Actinomycetes</taxon>
        <taxon>Kitasatosporales</taxon>
        <taxon>Streptomycetaceae</taxon>
        <taxon>Streptomyces</taxon>
        <taxon>Streptomyces aurantiacus group</taxon>
    </lineage>
</organism>
<dbReference type="Proteomes" id="UP000184286">
    <property type="component" value="Unassembled WGS sequence"/>
</dbReference>
<evidence type="ECO:0008006" key="4">
    <source>
        <dbReference type="Google" id="ProtNLM"/>
    </source>
</evidence>
<dbReference type="InterPro" id="IPR029063">
    <property type="entry name" value="SAM-dependent_MTases_sf"/>
</dbReference>
<reference evidence="3" key="1">
    <citation type="submission" date="2016-11" db="EMBL/GenBank/DDBJ databases">
        <authorList>
            <person name="Schniete J.K."/>
            <person name="Salih T."/>
            <person name="Algora Gallardo L."/>
            <person name="Martinez Fernandez S."/>
            <person name="Herron P.R."/>
        </authorList>
    </citation>
    <scope>NUCLEOTIDE SEQUENCE [LARGE SCALE GENOMIC DNA]</scope>
    <source>
        <strain evidence="3">DSM 41896</strain>
    </source>
</reference>
<dbReference type="CDD" id="cd02440">
    <property type="entry name" value="AdoMet_MTases"/>
    <property type="match status" value="1"/>
</dbReference>
<feature type="region of interest" description="Disordered" evidence="1">
    <location>
        <begin position="78"/>
        <end position="157"/>
    </location>
</feature>